<name>A0A418Q1A0_9SPHN</name>
<dbReference type="InterPro" id="IPR053147">
    <property type="entry name" value="Hsp_HslJ-like"/>
</dbReference>
<dbReference type="Gene3D" id="2.40.128.270">
    <property type="match status" value="1"/>
</dbReference>
<dbReference type="OrthoDB" id="5489750at2"/>
<comment type="caution">
    <text evidence="2">The sequence shown here is derived from an EMBL/GenBank/DDBJ whole genome shotgun (WGS) entry which is preliminary data.</text>
</comment>
<evidence type="ECO:0000259" key="1">
    <source>
        <dbReference type="Pfam" id="PF03724"/>
    </source>
</evidence>
<gene>
    <name evidence="2" type="ORF">D3M59_01610</name>
</gene>
<dbReference type="AlphaFoldDB" id="A0A418Q1A0"/>
<evidence type="ECO:0000313" key="2">
    <source>
        <dbReference type="EMBL" id="RIX31728.1"/>
    </source>
</evidence>
<dbReference type="PANTHER" id="PTHR35535:SF2">
    <property type="entry name" value="DUF306 DOMAIN-CONTAINING PROTEIN"/>
    <property type="match status" value="1"/>
</dbReference>
<keyword evidence="3" id="KW-1185">Reference proteome</keyword>
<dbReference type="Pfam" id="PF03724">
    <property type="entry name" value="META"/>
    <property type="match status" value="1"/>
</dbReference>
<dbReference type="RefSeq" id="WP_119530970.1">
    <property type="nucleotide sequence ID" value="NZ_QXTF01000001.1"/>
</dbReference>
<dbReference type="PROSITE" id="PS51257">
    <property type="entry name" value="PROKAR_LIPOPROTEIN"/>
    <property type="match status" value="1"/>
</dbReference>
<feature type="domain" description="DUF306" evidence="1">
    <location>
        <begin position="146"/>
        <end position="242"/>
    </location>
</feature>
<organism evidence="2 3">
    <name type="scientific">Sphingomonas edaphi</name>
    <dbReference type="NCBI Taxonomy" id="2315689"/>
    <lineage>
        <taxon>Bacteria</taxon>
        <taxon>Pseudomonadati</taxon>
        <taxon>Pseudomonadota</taxon>
        <taxon>Alphaproteobacteria</taxon>
        <taxon>Sphingomonadales</taxon>
        <taxon>Sphingomonadaceae</taxon>
        <taxon>Sphingomonas</taxon>
    </lineage>
</organism>
<protein>
    <submittedName>
        <fullName evidence="2">META domain-containing protein</fullName>
    </submittedName>
</protein>
<proteinExistence type="predicted"/>
<evidence type="ECO:0000313" key="3">
    <source>
        <dbReference type="Proteomes" id="UP000285023"/>
    </source>
</evidence>
<reference evidence="2 3" key="1">
    <citation type="submission" date="2018-09" db="EMBL/GenBank/DDBJ databases">
        <title>Sphingomonas sp. DAC4.</title>
        <authorList>
            <person name="Seo T."/>
        </authorList>
    </citation>
    <scope>NUCLEOTIDE SEQUENCE [LARGE SCALE GENOMIC DNA]</scope>
    <source>
        <strain evidence="2 3">DAC4</strain>
    </source>
</reference>
<sequence>MKTIFALPLLALGLAACETYPPYGQPYPPGGPSPEATYRAIGTEPFWDLEIGRDMVFTDRGDNMRVVQPTPRPINGVAGEIYRTPRIEANVVHARCSDGMSDRVYPDTVQVRVDGREYRGCGATVAFFGQVGEDGQPNYPGSGAMTLTGTNWRVVAINGRPTPPQNFYMNFIPDRIGAKFGCNSLGAGYSVAGSVLTAGAVMATRMACPDMTFETQGSAILARPMNISGGGDRMRLANSAGTIDLVRAEQAR</sequence>
<dbReference type="EMBL" id="QXTF01000001">
    <property type="protein sequence ID" value="RIX31728.1"/>
    <property type="molecule type" value="Genomic_DNA"/>
</dbReference>
<dbReference type="InterPro" id="IPR038670">
    <property type="entry name" value="HslJ-like_sf"/>
</dbReference>
<accession>A0A418Q1A0</accession>
<dbReference type="PANTHER" id="PTHR35535">
    <property type="entry name" value="HEAT SHOCK PROTEIN HSLJ"/>
    <property type="match status" value="1"/>
</dbReference>
<dbReference type="Proteomes" id="UP000285023">
    <property type="component" value="Unassembled WGS sequence"/>
</dbReference>
<dbReference type="InterPro" id="IPR005184">
    <property type="entry name" value="DUF306_Meta_HslJ"/>
</dbReference>